<feature type="compositionally biased region" description="Basic and acidic residues" evidence="1">
    <location>
        <begin position="475"/>
        <end position="488"/>
    </location>
</feature>
<feature type="region of interest" description="Disordered" evidence="1">
    <location>
        <begin position="719"/>
        <end position="744"/>
    </location>
</feature>
<dbReference type="InterPro" id="IPR019535">
    <property type="entry name" value="ICE2_C"/>
</dbReference>
<proteinExistence type="predicted"/>
<gene>
    <name evidence="3" type="ORF">g.53661</name>
</gene>
<dbReference type="EMBL" id="GEBQ01023485">
    <property type="protein sequence ID" value="JAT16492.1"/>
    <property type="molecule type" value="Transcribed_RNA"/>
</dbReference>
<evidence type="ECO:0000256" key="1">
    <source>
        <dbReference type="SAM" id="MobiDB-lite"/>
    </source>
</evidence>
<name>A0A1B6KYH7_9HEMI</name>
<feature type="region of interest" description="Disordered" evidence="1">
    <location>
        <begin position="465"/>
        <end position="497"/>
    </location>
</feature>
<dbReference type="GO" id="GO:0045945">
    <property type="term" value="P:positive regulation of transcription by RNA polymerase III"/>
    <property type="evidence" value="ECO:0007669"/>
    <property type="project" value="TreeGrafter"/>
</dbReference>
<dbReference type="Pfam" id="PF10505">
    <property type="entry name" value="NARG2_C"/>
    <property type="match status" value="1"/>
</dbReference>
<protein>
    <recommendedName>
        <fullName evidence="2">Little elongation complex subunit 2 C-terminal domain-containing protein</fullName>
    </recommendedName>
</protein>
<evidence type="ECO:0000259" key="2">
    <source>
        <dbReference type="Pfam" id="PF10505"/>
    </source>
</evidence>
<organism evidence="3">
    <name type="scientific">Graphocephala atropunctata</name>
    <dbReference type="NCBI Taxonomy" id="36148"/>
    <lineage>
        <taxon>Eukaryota</taxon>
        <taxon>Metazoa</taxon>
        <taxon>Ecdysozoa</taxon>
        <taxon>Arthropoda</taxon>
        <taxon>Hexapoda</taxon>
        <taxon>Insecta</taxon>
        <taxon>Pterygota</taxon>
        <taxon>Neoptera</taxon>
        <taxon>Paraneoptera</taxon>
        <taxon>Hemiptera</taxon>
        <taxon>Auchenorrhyncha</taxon>
        <taxon>Membracoidea</taxon>
        <taxon>Cicadellidae</taxon>
        <taxon>Cicadellinae</taxon>
        <taxon>Cicadellini</taxon>
        <taxon>Graphocephala</taxon>
    </lineage>
</organism>
<feature type="region of interest" description="Disordered" evidence="1">
    <location>
        <begin position="422"/>
        <end position="446"/>
    </location>
</feature>
<dbReference type="GO" id="GO:0042796">
    <property type="term" value="P:snRNA transcription by RNA polymerase III"/>
    <property type="evidence" value="ECO:0007669"/>
    <property type="project" value="TreeGrafter"/>
</dbReference>
<accession>A0A1B6KYH7</accession>
<dbReference type="GO" id="GO:0042795">
    <property type="term" value="P:snRNA transcription by RNA polymerase II"/>
    <property type="evidence" value="ECO:0007669"/>
    <property type="project" value="TreeGrafter"/>
</dbReference>
<dbReference type="GO" id="GO:0008023">
    <property type="term" value="C:transcription elongation factor complex"/>
    <property type="evidence" value="ECO:0007669"/>
    <property type="project" value="InterPro"/>
</dbReference>
<dbReference type="AlphaFoldDB" id="A0A1B6KYH7"/>
<feature type="domain" description="Little elongation complex subunit 2 C-terminal" evidence="2">
    <location>
        <begin position="510"/>
        <end position="715"/>
    </location>
</feature>
<evidence type="ECO:0000313" key="3">
    <source>
        <dbReference type="EMBL" id="JAT16492.1"/>
    </source>
</evidence>
<sequence>MDPRQLYNNLQHGASSQSMINNGCQGSSHSVKENKQDAYILGADVEEYFHSLFNRSGNSHRNIVSIPDNDKGPVALKLIESELVSFIEQPIKIPSPLQLVQSKEMYVPGVKENTSVLFPSFSSLNVKEQYHLYRYYCLKFQRLRELNDAEAADFKELCTRASKDYPAFQAFVHSQWIHHHYKRCLEILPGVQLYINQLWRTRAEQCLQWYPDFYKSSIEIPLALNDPNEAWTIMEPLKEILRKGTPTKMFLPSLKKPFELITDYTDLCKIIPVCTDGKTLTEEPIFHQILPVSLDPNVDYCLRTEENIDVVITSSGIKSIVDIDDFKKEWGLPVTVKNVLLKNGETSKKIVIVDKKIPPACLSVHDKKVWHAKIATKWALIFGGASHLVEHGHPVAETKPKLKQERQITHYGDLEIDNYNALENDPRPEQRRGLNCGNPVSDEKKEEGEILDIEEFFESVDIRSSSSSVPTCAPQEDKSNLEERRQEGLDSGSLPVRRSGLKTIRPCNKYMLWQLQKNKHFNMMKHDQRTVNILVRTRIDGNLTHYIGSNRYTNDVHVSPKLEYQPEYGASIMNHSQLVREYVDLYIRPNTKLARVRTVGHTREVMLHEVRSMQDVRESLITRTKAIHKVFDPLYAVLTKLIDLPVGKYILRHKAKMGAFTNLLVEDAKGNNFIMSNFFYELRTNDVALPPPYVDPLVLTKVHALDKRPPGLFKPCPTHKSRFFKKPNKLTSKKGKKWKKKNAN</sequence>
<dbReference type="PANTHER" id="PTHR14633">
    <property type="entry name" value="LITTLE ELONGATION COMPLEX SUBUNIT 2"/>
    <property type="match status" value="1"/>
</dbReference>
<reference evidence="3" key="1">
    <citation type="submission" date="2015-11" db="EMBL/GenBank/DDBJ databases">
        <title>De novo transcriptome assembly of four potential Pierce s Disease insect vectors from Arizona vineyards.</title>
        <authorList>
            <person name="Tassone E.E."/>
        </authorList>
    </citation>
    <scope>NUCLEOTIDE SEQUENCE</scope>
</reference>
<dbReference type="PANTHER" id="PTHR14633:SF3">
    <property type="entry name" value="LITTLE ELONGATION COMPLEX SUBUNIT 2"/>
    <property type="match status" value="1"/>
</dbReference>